<proteinExistence type="predicted"/>
<dbReference type="AlphaFoldDB" id="A0A4Z0MCG0"/>
<dbReference type="Proteomes" id="UP000298284">
    <property type="component" value="Unassembled WGS sequence"/>
</dbReference>
<sequence length="165" mass="18181">MKKVSFLPPLLQAARATGLRAWQTGRLFQRAVRTALDSVQDVLRAEVQKGNAQLVVDFLSNKALPAARALLLERMATRLLVRLGLRGVLASSVVGWVLPFVVEQLIKVGHRTGLFEKIRTNATVTDTLRRLDELKQATWKALAPDHGTGAEVLPDDTELPRQLSA</sequence>
<protein>
    <submittedName>
        <fullName evidence="2">Uncharacterized protein</fullName>
    </submittedName>
</protein>
<dbReference type="RefSeq" id="WP_135533052.1">
    <property type="nucleotide sequence ID" value="NZ_SRKZ01000010.1"/>
</dbReference>
<accession>A0A4Z0MCG0</accession>
<feature type="region of interest" description="Disordered" evidence="1">
    <location>
        <begin position="146"/>
        <end position="165"/>
    </location>
</feature>
<evidence type="ECO:0000256" key="1">
    <source>
        <dbReference type="SAM" id="MobiDB-lite"/>
    </source>
</evidence>
<keyword evidence="3" id="KW-1185">Reference proteome</keyword>
<dbReference type="EMBL" id="SRKZ01000010">
    <property type="protein sequence ID" value="TGD77166.1"/>
    <property type="molecule type" value="Genomic_DNA"/>
</dbReference>
<organism evidence="2 3">
    <name type="scientific">Hymenobacter wooponensis</name>
    <dbReference type="NCBI Taxonomy" id="1525360"/>
    <lineage>
        <taxon>Bacteria</taxon>
        <taxon>Pseudomonadati</taxon>
        <taxon>Bacteroidota</taxon>
        <taxon>Cytophagia</taxon>
        <taxon>Cytophagales</taxon>
        <taxon>Hymenobacteraceae</taxon>
        <taxon>Hymenobacter</taxon>
    </lineage>
</organism>
<evidence type="ECO:0000313" key="2">
    <source>
        <dbReference type="EMBL" id="TGD77166.1"/>
    </source>
</evidence>
<gene>
    <name evidence="2" type="ORF">EU557_24350</name>
</gene>
<reference evidence="2 3" key="1">
    <citation type="submission" date="2019-04" db="EMBL/GenBank/DDBJ databases">
        <authorList>
            <person name="Feng G."/>
            <person name="Zhang J."/>
            <person name="Zhu H."/>
        </authorList>
    </citation>
    <scope>NUCLEOTIDE SEQUENCE [LARGE SCALE GENOMIC DNA]</scope>
    <source>
        <strain evidence="2 3">JCM 19491</strain>
    </source>
</reference>
<name>A0A4Z0MCG0_9BACT</name>
<dbReference type="OrthoDB" id="880094at2"/>
<comment type="caution">
    <text evidence="2">The sequence shown here is derived from an EMBL/GenBank/DDBJ whole genome shotgun (WGS) entry which is preliminary data.</text>
</comment>
<evidence type="ECO:0000313" key="3">
    <source>
        <dbReference type="Proteomes" id="UP000298284"/>
    </source>
</evidence>